<name>A0ABR0IU13_9PEZI</name>
<feature type="region of interest" description="Disordered" evidence="1">
    <location>
        <begin position="1"/>
        <end position="37"/>
    </location>
</feature>
<gene>
    <name evidence="2" type="ORF">LTR16_011858</name>
</gene>
<feature type="non-terminal residue" evidence="2">
    <location>
        <position position="126"/>
    </location>
</feature>
<evidence type="ECO:0000256" key="1">
    <source>
        <dbReference type="SAM" id="MobiDB-lite"/>
    </source>
</evidence>
<feature type="compositionally biased region" description="Acidic residues" evidence="1">
    <location>
        <begin position="26"/>
        <end position="36"/>
    </location>
</feature>
<feature type="region of interest" description="Disordered" evidence="1">
    <location>
        <begin position="74"/>
        <end position="126"/>
    </location>
</feature>
<dbReference type="Proteomes" id="UP001357485">
    <property type="component" value="Unassembled WGS sequence"/>
</dbReference>
<organism evidence="2 3">
    <name type="scientific">Cryomyces antarcticus</name>
    <dbReference type="NCBI Taxonomy" id="329879"/>
    <lineage>
        <taxon>Eukaryota</taxon>
        <taxon>Fungi</taxon>
        <taxon>Dikarya</taxon>
        <taxon>Ascomycota</taxon>
        <taxon>Pezizomycotina</taxon>
        <taxon>Dothideomycetes</taxon>
        <taxon>Dothideomycetes incertae sedis</taxon>
        <taxon>Cryomyces</taxon>
    </lineage>
</organism>
<accession>A0ABR0IU13</accession>
<sequence>LPPGWRGPSPSKGLHLAGQPDLPDAANEDEEDEEETLAQRIRRLKNKEALSSAISDVAGTGGAAFSDDVLSQFGGLNVDDKEGVPTVAGAADEEPEEETLGQRRKRLQALAATQSQAEAGARKLDD</sequence>
<keyword evidence="3" id="KW-1185">Reference proteome</keyword>
<comment type="caution">
    <text evidence="2">The sequence shown here is derived from an EMBL/GenBank/DDBJ whole genome shotgun (WGS) entry which is preliminary data.</text>
</comment>
<proteinExistence type="predicted"/>
<reference evidence="2 3" key="1">
    <citation type="submission" date="2023-08" db="EMBL/GenBank/DDBJ databases">
        <title>Black Yeasts Isolated from many extreme environments.</title>
        <authorList>
            <person name="Coleine C."/>
            <person name="Stajich J.E."/>
            <person name="Selbmann L."/>
        </authorList>
    </citation>
    <scope>NUCLEOTIDE SEQUENCE [LARGE SCALE GENOMIC DNA]</scope>
    <source>
        <strain evidence="2 3">CCFEE 536</strain>
    </source>
</reference>
<evidence type="ECO:0000313" key="2">
    <source>
        <dbReference type="EMBL" id="KAK5039094.1"/>
    </source>
</evidence>
<protein>
    <submittedName>
        <fullName evidence="2">Uncharacterized protein</fullName>
    </submittedName>
</protein>
<feature type="non-terminal residue" evidence="2">
    <location>
        <position position="1"/>
    </location>
</feature>
<dbReference type="EMBL" id="JAVRRA010028450">
    <property type="protein sequence ID" value="KAK5039094.1"/>
    <property type="molecule type" value="Genomic_DNA"/>
</dbReference>
<evidence type="ECO:0000313" key="3">
    <source>
        <dbReference type="Proteomes" id="UP001357485"/>
    </source>
</evidence>